<evidence type="ECO:0000259" key="3">
    <source>
        <dbReference type="SMART" id="SM01266"/>
    </source>
</evidence>
<reference evidence="4 5" key="1">
    <citation type="journal article" date="2012" name="Eukaryot. Cell">
        <title>Draft genome sequence of Wickerhamomyces ciferrii NRRL Y-1031 F-60-10.</title>
        <authorList>
            <person name="Schneider J."/>
            <person name="Andrea H."/>
            <person name="Blom J."/>
            <person name="Jaenicke S."/>
            <person name="Ruckert C."/>
            <person name="Schorsch C."/>
            <person name="Szczepanowski R."/>
            <person name="Farwick M."/>
            <person name="Goesmann A."/>
            <person name="Puhler A."/>
            <person name="Schaffer S."/>
            <person name="Tauch A."/>
            <person name="Kohler T."/>
            <person name="Brinkrolf K."/>
        </authorList>
    </citation>
    <scope>NUCLEOTIDE SEQUENCE [LARGE SCALE GENOMIC DNA]</scope>
    <source>
        <strain evidence="5">ATCC 14091 / BCRC 22168 / CBS 111 / JCM 3599 / NBRC 0793 / NRRL Y-1031 F-60-10</strain>
    </source>
</reference>
<evidence type="ECO:0000313" key="5">
    <source>
        <dbReference type="Proteomes" id="UP000009328"/>
    </source>
</evidence>
<protein>
    <recommendedName>
        <fullName evidence="3">Maltose/galactoside acetyltransferase domain-containing protein</fullName>
    </recommendedName>
</protein>
<comment type="similarity">
    <text evidence="1">Belongs to the transferase hexapeptide repeat family.</text>
</comment>
<dbReference type="InterPro" id="IPR051159">
    <property type="entry name" value="Hexapeptide_acetyltransf"/>
</dbReference>
<feature type="domain" description="Maltose/galactoside acetyltransferase" evidence="3">
    <location>
        <begin position="30"/>
        <end position="90"/>
    </location>
</feature>
<accession>K0KFB9</accession>
<dbReference type="InterPro" id="IPR018357">
    <property type="entry name" value="Hexapep_transf_CS"/>
</dbReference>
<dbReference type="Pfam" id="PF00132">
    <property type="entry name" value="Hexapep"/>
    <property type="match status" value="1"/>
</dbReference>
<dbReference type="PANTHER" id="PTHR23416">
    <property type="entry name" value="SIALIC ACID SYNTHASE-RELATED"/>
    <property type="match status" value="1"/>
</dbReference>
<dbReference type="InParanoid" id="K0KFB9"/>
<dbReference type="PANTHER" id="PTHR23416:SF23">
    <property type="entry name" value="ACETYLTRANSFERASE C18B11.09C-RELATED"/>
    <property type="match status" value="1"/>
</dbReference>
<name>K0KFB9_WICCF</name>
<comment type="caution">
    <text evidence="4">The sequence shown here is derived from an EMBL/GenBank/DDBJ whole genome shotgun (WGS) entry which is preliminary data.</text>
</comment>
<evidence type="ECO:0000313" key="4">
    <source>
        <dbReference type="EMBL" id="CCH40922.1"/>
    </source>
</evidence>
<dbReference type="eggNOG" id="KOG4750">
    <property type="taxonomic scope" value="Eukaryota"/>
</dbReference>
<proteinExistence type="inferred from homology"/>
<gene>
    <name evidence="4" type="ORF">BN7_456</name>
</gene>
<dbReference type="GO" id="GO:0008374">
    <property type="term" value="F:O-acyltransferase activity"/>
    <property type="evidence" value="ECO:0007669"/>
    <property type="project" value="TreeGrafter"/>
</dbReference>
<dbReference type="InterPro" id="IPR024688">
    <property type="entry name" value="Mac_dom"/>
</dbReference>
<dbReference type="EMBL" id="CAIF01000007">
    <property type="protein sequence ID" value="CCH40922.1"/>
    <property type="molecule type" value="Genomic_DNA"/>
</dbReference>
<dbReference type="InterPro" id="IPR001451">
    <property type="entry name" value="Hexapep"/>
</dbReference>
<dbReference type="PROSITE" id="PS00101">
    <property type="entry name" value="HEXAPEP_TRANSFERASES"/>
    <property type="match status" value="1"/>
</dbReference>
<dbReference type="Gene3D" id="2.160.10.10">
    <property type="entry name" value="Hexapeptide repeat proteins"/>
    <property type="match status" value="1"/>
</dbReference>
<dbReference type="GO" id="GO:0016407">
    <property type="term" value="F:acetyltransferase activity"/>
    <property type="evidence" value="ECO:0007669"/>
    <property type="project" value="InterPro"/>
</dbReference>
<organism evidence="4 5">
    <name type="scientific">Wickerhamomyces ciferrii (strain ATCC 14091 / BCRC 22168 / CBS 111 / JCM 3599 / NBRC 0793 / NRRL Y-1031 F-60-10)</name>
    <name type="common">Yeast</name>
    <name type="synonym">Pichia ciferrii</name>
    <dbReference type="NCBI Taxonomy" id="1206466"/>
    <lineage>
        <taxon>Eukaryota</taxon>
        <taxon>Fungi</taxon>
        <taxon>Dikarya</taxon>
        <taxon>Ascomycota</taxon>
        <taxon>Saccharomycotina</taxon>
        <taxon>Saccharomycetes</taxon>
        <taxon>Phaffomycetales</taxon>
        <taxon>Wickerhamomycetaceae</taxon>
        <taxon>Wickerhamomyces</taxon>
    </lineage>
</organism>
<evidence type="ECO:0000256" key="2">
    <source>
        <dbReference type="ARBA" id="ARBA00022679"/>
    </source>
</evidence>
<dbReference type="Proteomes" id="UP000009328">
    <property type="component" value="Unassembled WGS sequence"/>
</dbReference>
<keyword evidence="5" id="KW-1185">Reference proteome</keyword>
<sequence length="229" mass="25219">MSSTSTKDQELIDFAYNHLNLNIPKGHDEYEKMISGIPYEAWNQQLQESREEAHQSAKEYSAISYRGKSIDEFNKERHDKLTSMFGKLKSSATIEAPLSIDYGINTYIGENFYANFNLTLLDSSIIKIGDFVEFGPNVVLCCATHPLESDERLAADGEWSRAITVGNRVWIGSNVTVLPGVTIGDGAVIGANSVVTRDIPSFSVSVGAPAKVKKQLKGYTGEVIADIKY</sequence>
<dbReference type="HOGENOM" id="CLU_051638_3_0_1"/>
<dbReference type="SMART" id="SM01266">
    <property type="entry name" value="Mac"/>
    <property type="match status" value="1"/>
</dbReference>
<dbReference type="InterPro" id="IPR011004">
    <property type="entry name" value="Trimer_LpxA-like_sf"/>
</dbReference>
<dbReference type="Pfam" id="PF12464">
    <property type="entry name" value="Mac"/>
    <property type="match status" value="1"/>
</dbReference>
<dbReference type="SUPFAM" id="SSF51161">
    <property type="entry name" value="Trimeric LpxA-like enzymes"/>
    <property type="match status" value="1"/>
</dbReference>
<keyword evidence="2" id="KW-0808">Transferase</keyword>
<dbReference type="FunCoup" id="K0KFB9">
    <property type="interactions" value="27"/>
</dbReference>
<dbReference type="STRING" id="1206466.K0KFB9"/>
<dbReference type="CDD" id="cd03357">
    <property type="entry name" value="LbH_MAT_GAT"/>
    <property type="match status" value="1"/>
</dbReference>
<dbReference type="AlphaFoldDB" id="K0KFB9"/>
<evidence type="ECO:0000256" key="1">
    <source>
        <dbReference type="ARBA" id="ARBA00007274"/>
    </source>
</evidence>